<keyword evidence="1" id="KW-0472">Membrane</keyword>
<accession>A0A9N9VMF6</accession>
<evidence type="ECO:0000256" key="1">
    <source>
        <dbReference type="SAM" id="Phobius"/>
    </source>
</evidence>
<dbReference type="Proteomes" id="UP000696573">
    <property type="component" value="Unassembled WGS sequence"/>
</dbReference>
<dbReference type="AlphaFoldDB" id="A0A9N9VMF6"/>
<organism evidence="3 4">
    <name type="scientific">Clonostachys rhizophaga</name>
    <dbReference type="NCBI Taxonomy" id="160324"/>
    <lineage>
        <taxon>Eukaryota</taxon>
        <taxon>Fungi</taxon>
        <taxon>Dikarya</taxon>
        <taxon>Ascomycota</taxon>
        <taxon>Pezizomycotina</taxon>
        <taxon>Sordariomycetes</taxon>
        <taxon>Hypocreomycetidae</taxon>
        <taxon>Hypocreales</taxon>
        <taxon>Bionectriaceae</taxon>
        <taxon>Clonostachys</taxon>
    </lineage>
</organism>
<name>A0A9N9VMF6_9HYPO</name>
<feature type="domain" description="Rhodopsin" evidence="2">
    <location>
        <begin position="70"/>
        <end position="150"/>
    </location>
</feature>
<feature type="transmembrane region" description="Helical" evidence="1">
    <location>
        <begin position="131"/>
        <end position="150"/>
    </location>
</feature>
<keyword evidence="4" id="KW-1185">Reference proteome</keyword>
<dbReference type="EMBL" id="CABFNQ020000718">
    <property type="protein sequence ID" value="CAH0026161.1"/>
    <property type="molecule type" value="Genomic_DNA"/>
</dbReference>
<feature type="transmembrane region" description="Helical" evidence="1">
    <location>
        <begin position="73"/>
        <end position="97"/>
    </location>
</feature>
<gene>
    <name evidence="3" type="ORF">CRHIZ90672A_00013925</name>
</gene>
<feature type="non-terminal residue" evidence="3">
    <location>
        <position position="1"/>
    </location>
</feature>
<evidence type="ECO:0000313" key="4">
    <source>
        <dbReference type="Proteomes" id="UP000696573"/>
    </source>
</evidence>
<dbReference type="PROSITE" id="PS51257">
    <property type="entry name" value="PROKAR_LIPOPROTEIN"/>
    <property type="match status" value="1"/>
</dbReference>
<dbReference type="OrthoDB" id="5413793at2759"/>
<dbReference type="InterPro" id="IPR049326">
    <property type="entry name" value="Rhodopsin_dom_fungi"/>
</dbReference>
<keyword evidence="1" id="KW-1133">Transmembrane helix</keyword>
<dbReference type="Pfam" id="PF20684">
    <property type="entry name" value="Fung_rhodopsin"/>
    <property type="match status" value="1"/>
</dbReference>
<proteinExistence type="predicted"/>
<evidence type="ECO:0000313" key="3">
    <source>
        <dbReference type="EMBL" id="CAH0026161.1"/>
    </source>
</evidence>
<reference evidence="3" key="1">
    <citation type="submission" date="2021-10" db="EMBL/GenBank/DDBJ databases">
        <authorList>
            <person name="Piombo E."/>
        </authorList>
    </citation>
    <scope>NUCLEOTIDE SEQUENCE</scope>
</reference>
<comment type="caution">
    <text evidence="3">The sequence shown here is derived from an EMBL/GenBank/DDBJ whole genome shotgun (WGS) entry which is preliminary data.</text>
</comment>
<evidence type="ECO:0000259" key="2">
    <source>
        <dbReference type="Pfam" id="PF20684"/>
    </source>
</evidence>
<protein>
    <recommendedName>
        <fullName evidence="2">Rhodopsin domain-containing protein</fullName>
    </recommendedName>
</protein>
<keyword evidence="1" id="KW-0812">Transmembrane</keyword>
<sequence>MFMLRAMGIDDLIATIGYGLLVALSCMEIRGPGEDPVILRNSSNLATDFHFGDRDSEIINLILPTFEWRHTEVFVRCIWAVAFVTVAISLAAFFFFLTECKHIPDLWDIPAPNRQCLDKSKEAPMMWTDSAVGIVIDLFLVGLPISVIYAKMKFSMKMV</sequence>